<dbReference type="GO" id="GO:0046872">
    <property type="term" value="F:metal ion binding"/>
    <property type="evidence" value="ECO:0007669"/>
    <property type="project" value="UniProtKB-KW"/>
</dbReference>
<proteinExistence type="inferred from homology"/>
<evidence type="ECO:0000256" key="4">
    <source>
        <dbReference type="ARBA" id="ARBA00023004"/>
    </source>
</evidence>
<keyword evidence="4" id="KW-0408">Iron</keyword>
<reference evidence="7" key="1">
    <citation type="submission" date="2010-12" db="EMBL/GenBank/DDBJ databases">
        <title>Complete sequence of Rhodopseudomonas palustris DX-1.</title>
        <authorList>
            <consortium name="US DOE Joint Genome Institute"/>
            <person name="Lucas S."/>
            <person name="Copeland A."/>
            <person name="Lapidus A."/>
            <person name="Cheng J.-F."/>
            <person name="Goodwin L."/>
            <person name="Pitluck S."/>
            <person name="Misra M."/>
            <person name="Chertkov O."/>
            <person name="Detter J.C."/>
            <person name="Han C."/>
            <person name="Tapia R."/>
            <person name="Land M."/>
            <person name="Hauser L."/>
            <person name="Kyrpides N."/>
            <person name="Ivanova N."/>
            <person name="Ovchinnikova G."/>
            <person name="Logan B."/>
            <person name="Oda Y."/>
            <person name="Harwood C."/>
            <person name="Woyke T."/>
        </authorList>
    </citation>
    <scope>NUCLEOTIDE SEQUENCE [LARGE SCALE GENOMIC DNA]</scope>
    <source>
        <strain evidence="7">DX-1</strain>
    </source>
</reference>
<evidence type="ECO:0000256" key="5">
    <source>
        <dbReference type="ARBA" id="ARBA00034247"/>
    </source>
</evidence>
<dbReference type="Gene3D" id="1.20.120.50">
    <property type="entry name" value="Hemerythrin-like"/>
    <property type="match status" value="1"/>
</dbReference>
<dbReference type="InterPro" id="IPR016131">
    <property type="entry name" value="Haemerythrin_Fe_BS"/>
</dbReference>
<dbReference type="PANTHER" id="PTHR45138">
    <property type="entry name" value="REGULATORY COMPONENTS OF SENSORY TRANSDUCTION SYSTEM"/>
    <property type="match status" value="1"/>
</dbReference>
<dbReference type="Pfam" id="PF00990">
    <property type="entry name" value="GGDEF"/>
    <property type="match status" value="1"/>
</dbReference>
<dbReference type="STRING" id="652103.Rpdx1_3876"/>
<dbReference type="SMART" id="SM00267">
    <property type="entry name" value="GGDEF"/>
    <property type="match status" value="1"/>
</dbReference>
<dbReference type="EMBL" id="CP002418">
    <property type="protein sequence ID" value="ADU45437.1"/>
    <property type="molecule type" value="Genomic_DNA"/>
</dbReference>
<evidence type="ECO:0000256" key="3">
    <source>
        <dbReference type="ARBA" id="ARBA00022723"/>
    </source>
</evidence>
<dbReference type="OrthoDB" id="9805474at2"/>
<evidence type="ECO:0000256" key="1">
    <source>
        <dbReference type="ARBA" id="ARBA00010587"/>
    </source>
</evidence>
<dbReference type="NCBIfam" id="TIGR02481">
    <property type="entry name" value="hemeryth_dom"/>
    <property type="match status" value="1"/>
</dbReference>
<dbReference type="Pfam" id="PF01814">
    <property type="entry name" value="Hemerythrin"/>
    <property type="match status" value="1"/>
</dbReference>
<dbReference type="CDD" id="cd12107">
    <property type="entry name" value="Hemerythrin"/>
    <property type="match status" value="1"/>
</dbReference>
<keyword evidence="3" id="KW-0479">Metal-binding</keyword>
<dbReference type="CDD" id="cd01949">
    <property type="entry name" value="GGDEF"/>
    <property type="match status" value="1"/>
</dbReference>
<dbReference type="eggNOG" id="COG2703">
    <property type="taxonomic scope" value="Bacteria"/>
</dbReference>
<dbReference type="GO" id="GO:0043709">
    <property type="term" value="P:cell adhesion involved in single-species biofilm formation"/>
    <property type="evidence" value="ECO:0007669"/>
    <property type="project" value="TreeGrafter"/>
</dbReference>
<gene>
    <name evidence="7" type="ordered locus">Rpdx1_3876</name>
</gene>
<dbReference type="InterPro" id="IPR012827">
    <property type="entry name" value="Hemerythrin_metal-bd"/>
</dbReference>
<sequence>MTMHTDIDRDWKDRVAAQALKQIQDLDLSLDPESFELWYTFFAGRHKALTEAIDALLTANPRPTSRDIANLYEQILFPSKAATRIHALGVQVESQSSRLIDVIEQATDATHGYQTRLSSAAPRLAGGRGDGAAIVDDLLSWTIEMRATNALLVERLGAAAAQVRELQHQLEQVRLESMTDPLTEVGNRKFFETSLARLIAAGETSGPLSLLIIDLDNFKQFNDRHGHVVGDDVLRLAAATIKHTCRRDDVVCRYGGDEFAIVLPGTGLRDALLLGEKIRAAIAARELHRRSTHESLGRLLISIGSAEFRRGETVEDFVERADHWMYAAKQASRSRSLCTAEGTGRQPAAAQPSLLWHDSYACGEPTIDRQHRELFDLANVVLSAEIATLEPARLAEVVELLIARVAEHFAYEESVLEAIDYDERARHRMEHDHLLARARQVCDAMSAGGQSLGELREFLVNALIVGHMLRDDRQFFSLFDHGTAAVQELVEDATTQQQRERRQSPV</sequence>
<dbReference type="Gene3D" id="3.30.70.270">
    <property type="match status" value="1"/>
</dbReference>
<dbReference type="Proteomes" id="UP000001402">
    <property type="component" value="Chromosome"/>
</dbReference>
<name>E6VHY4_RHOPX</name>
<dbReference type="NCBIfam" id="TIGR00254">
    <property type="entry name" value="GGDEF"/>
    <property type="match status" value="1"/>
</dbReference>
<dbReference type="KEGG" id="rpx:Rpdx1_3876"/>
<dbReference type="BioCyc" id="RPAL652103:RPDX1_RS19145-MONOMER"/>
<dbReference type="EC" id="2.7.7.65" evidence="2"/>
<dbReference type="InterPro" id="IPR043128">
    <property type="entry name" value="Rev_trsase/Diguanyl_cyclase"/>
</dbReference>
<comment type="catalytic activity">
    <reaction evidence="5">
        <text>2 GTP = 3',3'-c-di-GMP + 2 diphosphate</text>
        <dbReference type="Rhea" id="RHEA:24898"/>
        <dbReference type="ChEBI" id="CHEBI:33019"/>
        <dbReference type="ChEBI" id="CHEBI:37565"/>
        <dbReference type="ChEBI" id="CHEBI:58805"/>
        <dbReference type="EC" id="2.7.7.65"/>
    </reaction>
</comment>
<accession>E6VHY4</accession>
<dbReference type="GO" id="GO:1902201">
    <property type="term" value="P:negative regulation of bacterial-type flagellum-dependent cell motility"/>
    <property type="evidence" value="ECO:0007669"/>
    <property type="project" value="TreeGrafter"/>
</dbReference>
<evidence type="ECO:0000259" key="6">
    <source>
        <dbReference type="PROSITE" id="PS50887"/>
    </source>
</evidence>
<evidence type="ECO:0000313" key="7">
    <source>
        <dbReference type="EMBL" id="ADU45437.1"/>
    </source>
</evidence>
<dbReference type="SUPFAM" id="SSF55073">
    <property type="entry name" value="Nucleotide cyclase"/>
    <property type="match status" value="1"/>
</dbReference>
<dbReference type="InterPro" id="IPR012312">
    <property type="entry name" value="Hemerythrin-like"/>
</dbReference>
<dbReference type="FunFam" id="3.30.70.270:FF:000001">
    <property type="entry name" value="Diguanylate cyclase domain protein"/>
    <property type="match status" value="1"/>
</dbReference>
<evidence type="ECO:0000256" key="2">
    <source>
        <dbReference type="ARBA" id="ARBA00012528"/>
    </source>
</evidence>
<dbReference type="PANTHER" id="PTHR45138:SF9">
    <property type="entry name" value="DIGUANYLATE CYCLASE DGCM-RELATED"/>
    <property type="match status" value="1"/>
</dbReference>
<dbReference type="HOGENOM" id="CLU_540661_0_0_5"/>
<dbReference type="SUPFAM" id="SSF47188">
    <property type="entry name" value="Hemerythrin-like"/>
    <property type="match status" value="1"/>
</dbReference>
<dbReference type="InterPro" id="IPR000160">
    <property type="entry name" value="GGDEF_dom"/>
</dbReference>
<dbReference type="GO" id="GO:0005886">
    <property type="term" value="C:plasma membrane"/>
    <property type="evidence" value="ECO:0007669"/>
    <property type="project" value="TreeGrafter"/>
</dbReference>
<dbReference type="InterPro" id="IPR029787">
    <property type="entry name" value="Nucleotide_cyclase"/>
</dbReference>
<dbReference type="InterPro" id="IPR035938">
    <property type="entry name" value="Hemerythrin-like_sf"/>
</dbReference>
<comment type="similarity">
    <text evidence="1">Belongs to the hemerythrin family.</text>
</comment>
<dbReference type="InterPro" id="IPR050469">
    <property type="entry name" value="Diguanylate_Cyclase"/>
</dbReference>
<dbReference type="GO" id="GO:0052621">
    <property type="term" value="F:diguanylate cyclase activity"/>
    <property type="evidence" value="ECO:0007669"/>
    <property type="project" value="UniProtKB-EC"/>
</dbReference>
<dbReference type="PROSITE" id="PS50887">
    <property type="entry name" value="GGDEF"/>
    <property type="match status" value="1"/>
</dbReference>
<dbReference type="eggNOG" id="COG3706">
    <property type="taxonomic scope" value="Bacteria"/>
</dbReference>
<dbReference type="AlphaFoldDB" id="E6VHY4"/>
<protein>
    <recommendedName>
        <fullName evidence="2">diguanylate cyclase</fullName>
        <ecNumber evidence="2">2.7.7.65</ecNumber>
    </recommendedName>
</protein>
<feature type="domain" description="GGDEF" evidence="6">
    <location>
        <begin position="206"/>
        <end position="341"/>
    </location>
</feature>
<evidence type="ECO:0000313" key="8">
    <source>
        <dbReference type="Proteomes" id="UP000001402"/>
    </source>
</evidence>
<organism evidence="7 8">
    <name type="scientific">Rhodopseudomonas palustris (strain DX-1)</name>
    <dbReference type="NCBI Taxonomy" id="652103"/>
    <lineage>
        <taxon>Bacteria</taxon>
        <taxon>Pseudomonadati</taxon>
        <taxon>Pseudomonadota</taxon>
        <taxon>Alphaproteobacteria</taxon>
        <taxon>Hyphomicrobiales</taxon>
        <taxon>Nitrobacteraceae</taxon>
        <taxon>Rhodopseudomonas</taxon>
    </lineage>
</organism>
<dbReference type="PROSITE" id="PS00550">
    <property type="entry name" value="HEMERYTHRINS"/>
    <property type="match status" value="1"/>
</dbReference>